<dbReference type="PATRIC" id="fig|1331206.3.peg.2753"/>
<dbReference type="Proteomes" id="UP000026682">
    <property type="component" value="Unassembled WGS sequence"/>
</dbReference>
<comment type="function">
    <text evidence="7">Catalyzes the formation of 4-diphosphocytidyl-2-C-methyl-D-erythritol from CTP and 2-C-methyl-D-erythritol 4-phosphate (MEP).</text>
</comment>
<dbReference type="GeneID" id="93121035"/>
<dbReference type="PANTHER" id="PTHR32125">
    <property type="entry name" value="2-C-METHYL-D-ERYTHRITOL 4-PHOSPHATE CYTIDYLYLTRANSFERASE, CHLOROPLASTIC"/>
    <property type="match status" value="1"/>
</dbReference>
<evidence type="ECO:0000256" key="2">
    <source>
        <dbReference type="ARBA" id="ARBA00004787"/>
    </source>
</evidence>
<sequence>MSDSLIAIVPAAGVGSRASGLAEDGLPKQYRPLGGLPMLRRAVLALLADPRIAQVRVAVSAQDDWAAQALDGLPRTVWRPCGGPTRADTVAAALADAALSDQTWVLVHDAARPGLPPEALARLIDACQEDDVGGLLALPVADTVKAAGVQEPGGCRVRLTVDRDGLWLAQTPQMFRAGLLRHALQQAREEAIAVTDEASAVEAQGLAPRLVAGSARNFKVTWPDDFALMEKWL</sequence>
<comment type="similarity">
    <text evidence="3 7">Belongs to the IspD/TarI cytidylyltransferase family. IspD subfamily.</text>
</comment>
<dbReference type="InterPro" id="IPR018294">
    <property type="entry name" value="ISPD_synthase_CS"/>
</dbReference>
<dbReference type="GO" id="GO:0019288">
    <property type="term" value="P:isopentenyl diphosphate biosynthetic process, methylerythritol 4-phosphate pathway"/>
    <property type="evidence" value="ECO:0007669"/>
    <property type="project" value="UniProtKB-UniRule"/>
</dbReference>
<feature type="site" description="Transition state stabilizer" evidence="7">
    <location>
        <position position="17"/>
    </location>
</feature>
<dbReference type="PROSITE" id="PS01295">
    <property type="entry name" value="ISPD"/>
    <property type="match status" value="1"/>
</dbReference>
<comment type="catalytic activity">
    <reaction evidence="1 7">
        <text>2-C-methyl-D-erythritol 4-phosphate + CTP + H(+) = 4-CDP-2-C-methyl-D-erythritol + diphosphate</text>
        <dbReference type="Rhea" id="RHEA:13429"/>
        <dbReference type="ChEBI" id="CHEBI:15378"/>
        <dbReference type="ChEBI" id="CHEBI:33019"/>
        <dbReference type="ChEBI" id="CHEBI:37563"/>
        <dbReference type="ChEBI" id="CHEBI:57823"/>
        <dbReference type="ChEBI" id="CHEBI:58262"/>
        <dbReference type="EC" id="2.7.7.60"/>
    </reaction>
</comment>
<dbReference type="Pfam" id="PF01128">
    <property type="entry name" value="IspD"/>
    <property type="match status" value="1"/>
</dbReference>
<feature type="site" description="Positions MEP for the nucleophilic attack" evidence="7">
    <location>
        <position position="163"/>
    </location>
</feature>
<dbReference type="RefSeq" id="WP_005012053.1">
    <property type="nucleotide sequence ID" value="NZ_JFZZ01000112.1"/>
</dbReference>
<evidence type="ECO:0000256" key="1">
    <source>
        <dbReference type="ARBA" id="ARBA00001282"/>
    </source>
</evidence>
<feature type="site" description="Transition state stabilizer" evidence="7">
    <location>
        <position position="28"/>
    </location>
</feature>
<evidence type="ECO:0000256" key="6">
    <source>
        <dbReference type="ARBA" id="ARBA00023229"/>
    </source>
</evidence>
<dbReference type="EC" id="2.7.7.60" evidence="7"/>
<evidence type="ECO:0000313" key="9">
    <source>
        <dbReference type="Proteomes" id="UP000026682"/>
    </source>
</evidence>
<evidence type="ECO:0000256" key="7">
    <source>
        <dbReference type="HAMAP-Rule" id="MF_00108"/>
    </source>
</evidence>
<dbReference type="GO" id="GO:0050518">
    <property type="term" value="F:2-C-methyl-D-erythritol 4-phosphate cytidylyltransferase activity"/>
    <property type="evidence" value="ECO:0007669"/>
    <property type="project" value="UniProtKB-UniRule"/>
</dbReference>
<keyword evidence="4 7" id="KW-0808">Transferase</keyword>
<protein>
    <recommendedName>
        <fullName evidence="7">2-C-methyl-D-erythritol 4-phosphate cytidylyltransferase</fullName>
        <ecNumber evidence="7">2.7.7.60</ecNumber>
    </recommendedName>
    <alternativeName>
        <fullName evidence="7">4-diphosphocytidyl-2C-methyl-D-erythritol synthase</fullName>
    </alternativeName>
    <alternativeName>
        <fullName evidence="7">MEP cytidylyltransferase</fullName>
        <shortName evidence="7">MCT</shortName>
    </alternativeName>
</protein>
<dbReference type="EMBL" id="JFZZ01000112">
    <property type="protein sequence ID" value="KAK88697.1"/>
    <property type="molecule type" value="Genomic_DNA"/>
</dbReference>
<proteinExistence type="inferred from homology"/>
<comment type="caution">
    <text evidence="8">The sequence shown here is derived from an EMBL/GenBank/DDBJ whole genome shotgun (WGS) entry which is preliminary data.</text>
</comment>
<dbReference type="InterPro" id="IPR050088">
    <property type="entry name" value="IspD/TarI_cytidylyltransf_bact"/>
</dbReference>
<evidence type="ECO:0000256" key="3">
    <source>
        <dbReference type="ARBA" id="ARBA00009789"/>
    </source>
</evidence>
<dbReference type="SUPFAM" id="SSF53448">
    <property type="entry name" value="Nucleotide-diphospho-sugar transferases"/>
    <property type="match status" value="1"/>
</dbReference>
<dbReference type="FunFam" id="3.90.550.10:FF:000003">
    <property type="entry name" value="2-C-methyl-D-erythritol 4-phosphate cytidylyltransferase"/>
    <property type="match status" value="1"/>
</dbReference>
<comment type="pathway">
    <text evidence="2 7">Isoprenoid biosynthesis; isopentenyl diphosphate biosynthesis via DXP pathway; isopentenyl diphosphate from 1-deoxy-D-xylulose 5-phosphate: step 2/6.</text>
</comment>
<dbReference type="AlphaFoldDB" id="A0A158M1S5"/>
<name>A0A158M1S5_9BORD</name>
<dbReference type="STRING" id="35814.BBB42_03825"/>
<feature type="site" description="Positions MEP for the nucleophilic attack" evidence="7">
    <location>
        <position position="219"/>
    </location>
</feature>
<accession>A0A158M1S5</accession>
<dbReference type="HAMAP" id="MF_00108">
    <property type="entry name" value="IspD"/>
    <property type="match status" value="1"/>
</dbReference>
<dbReference type="InterPro" id="IPR001228">
    <property type="entry name" value="IspD"/>
</dbReference>
<evidence type="ECO:0000313" key="8">
    <source>
        <dbReference type="EMBL" id="KAK88697.1"/>
    </source>
</evidence>
<dbReference type="PANTHER" id="PTHR32125:SF4">
    <property type="entry name" value="2-C-METHYL-D-ERYTHRITOL 4-PHOSPHATE CYTIDYLYLTRANSFERASE, CHLOROPLASTIC"/>
    <property type="match status" value="1"/>
</dbReference>
<dbReference type="UniPathway" id="UPA00056">
    <property type="reaction ID" value="UER00093"/>
</dbReference>
<evidence type="ECO:0000256" key="5">
    <source>
        <dbReference type="ARBA" id="ARBA00022695"/>
    </source>
</evidence>
<organism evidence="8 9">
    <name type="scientific">Bordetella holmesii CDC-H585-BH</name>
    <dbReference type="NCBI Taxonomy" id="1331206"/>
    <lineage>
        <taxon>Bacteria</taxon>
        <taxon>Pseudomonadati</taxon>
        <taxon>Pseudomonadota</taxon>
        <taxon>Betaproteobacteria</taxon>
        <taxon>Burkholderiales</taxon>
        <taxon>Alcaligenaceae</taxon>
        <taxon>Bordetella</taxon>
    </lineage>
</organism>
<dbReference type="InterPro" id="IPR034683">
    <property type="entry name" value="IspD/TarI"/>
</dbReference>
<keyword evidence="5 7" id="KW-0548">Nucleotidyltransferase</keyword>
<dbReference type="NCBIfam" id="TIGR00453">
    <property type="entry name" value="ispD"/>
    <property type="match status" value="1"/>
</dbReference>
<keyword evidence="6 7" id="KW-0414">Isoprene biosynthesis</keyword>
<dbReference type="InterPro" id="IPR029044">
    <property type="entry name" value="Nucleotide-diphossugar_trans"/>
</dbReference>
<gene>
    <name evidence="7" type="primary">ispD</name>
    <name evidence="8" type="ORF">L497_0080</name>
</gene>
<dbReference type="Gene3D" id="3.90.550.10">
    <property type="entry name" value="Spore Coat Polysaccharide Biosynthesis Protein SpsA, Chain A"/>
    <property type="match status" value="1"/>
</dbReference>
<dbReference type="CDD" id="cd02516">
    <property type="entry name" value="CDP-ME_synthetase"/>
    <property type="match status" value="1"/>
</dbReference>
<evidence type="ECO:0000256" key="4">
    <source>
        <dbReference type="ARBA" id="ARBA00022679"/>
    </source>
</evidence>
<reference evidence="8 9" key="1">
    <citation type="submission" date="2014-03" db="EMBL/GenBank/DDBJ databases">
        <title>Genome sequence of Bordetella holmseii.</title>
        <authorList>
            <person name="Harvill E."/>
            <person name="Goodfield L.L."/>
            <person name="Ivanov Y."/>
            <person name="Meyer J.A."/>
            <person name="Newth C."/>
            <person name="Cassiday P."/>
            <person name="Tondella M.L."/>
            <person name="Liao P."/>
            <person name="Zimmerman J."/>
            <person name="Meert K."/>
            <person name="Wessel D."/>
            <person name="Berger J."/>
            <person name="Dean J.M."/>
            <person name="Holubkov R."/>
            <person name="Burr J."/>
            <person name="Liu T."/>
            <person name="Brinkac L.M."/>
            <person name="Sanka R."/>
            <person name="Kim M."/>
            <person name="Losada L."/>
        </authorList>
    </citation>
    <scope>NUCLEOTIDE SEQUENCE [LARGE SCALE GENOMIC DNA]</scope>
    <source>
        <strain evidence="8 9">CDC-H585-BH</strain>
    </source>
</reference>